<keyword evidence="2" id="KW-1185">Reference proteome</keyword>
<dbReference type="AlphaFoldDB" id="A0A7L4ZWT5"/>
<sequence>MSDQTAAPITHRMKLLLAERAGEALGLPGDFKPAEVRAFLAIDRSAAIQEEQLRAAGWPLPTDGLLLDDLPF</sequence>
<organism evidence="1 2">
    <name type="scientific">Hymenobacter busanensis</name>
    <dbReference type="NCBI Taxonomy" id="2607656"/>
    <lineage>
        <taxon>Bacteria</taxon>
        <taxon>Pseudomonadati</taxon>
        <taxon>Bacteroidota</taxon>
        <taxon>Cytophagia</taxon>
        <taxon>Cytophagales</taxon>
        <taxon>Hymenobacteraceae</taxon>
        <taxon>Hymenobacter</taxon>
    </lineage>
</organism>
<dbReference type="Proteomes" id="UP000326380">
    <property type="component" value="Unassembled WGS sequence"/>
</dbReference>
<name>A0A7L4ZWT5_9BACT</name>
<evidence type="ECO:0000313" key="1">
    <source>
        <dbReference type="EMBL" id="KAA9333367.1"/>
    </source>
</evidence>
<accession>A0A7L4ZWT5</accession>
<evidence type="ECO:0000313" key="2">
    <source>
        <dbReference type="Proteomes" id="UP000326380"/>
    </source>
</evidence>
<gene>
    <name evidence="1" type="ORF">F0P96_10380</name>
</gene>
<comment type="caution">
    <text evidence="1">The sequence shown here is derived from an EMBL/GenBank/DDBJ whole genome shotgun (WGS) entry which is preliminary data.</text>
</comment>
<protein>
    <submittedName>
        <fullName evidence="1">Uncharacterized protein</fullName>
    </submittedName>
</protein>
<reference evidence="1 2" key="1">
    <citation type="submission" date="2019-09" db="EMBL/GenBank/DDBJ databases">
        <title>Genome sequence of Hymenobacter sp. M3.</title>
        <authorList>
            <person name="Srinivasan S."/>
        </authorList>
    </citation>
    <scope>NUCLEOTIDE SEQUENCE [LARGE SCALE GENOMIC DNA]</scope>
    <source>
        <strain evidence="1 2">M3</strain>
    </source>
</reference>
<dbReference type="EMBL" id="VTWU01000003">
    <property type="protein sequence ID" value="KAA9333367.1"/>
    <property type="molecule type" value="Genomic_DNA"/>
</dbReference>
<proteinExistence type="predicted"/>
<dbReference type="RefSeq" id="WP_151078788.1">
    <property type="nucleotide sequence ID" value="NZ_CP047647.1"/>
</dbReference>